<name>A0A806KS84_9BACT</name>
<accession>A0A806KS84</accession>
<sequence>MSISFNEYLFCPARWLIQFNDRPLALLWKRSGAKAAKDAA</sequence>
<evidence type="ECO:0000313" key="1">
    <source>
        <dbReference type="EMBL" id="AGS54039.1"/>
    </source>
</evidence>
<reference evidence="1" key="1">
    <citation type="submission" date="2012-03" db="EMBL/GenBank/DDBJ databases">
        <title>Functional metagenomics reveals considerable lignocellulase gene clusters in the gut microbiome of a wood-feeding higher termite.</title>
        <authorList>
            <person name="Liu N."/>
        </authorList>
    </citation>
    <scope>NUCLEOTIDE SEQUENCE</scope>
</reference>
<protein>
    <submittedName>
        <fullName evidence="1">Uncharacterized protein</fullName>
    </submittedName>
</protein>
<proteinExistence type="predicted"/>
<organism evidence="1">
    <name type="scientific">uncultured bacterium contig00048</name>
    <dbReference type="NCBI Taxonomy" id="1181533"/>
    <lineage>
        <taxon>Bacteria</taxon>
        <taxon>environmental samples</taxon>
    </lineage>
</organism>
<dbReference type="EMBL" id="JQ844274">
    <property type="protein sequence ID" value="AGS54039.1"/>
    <property type="molecule type" value="Genomic_DNA"/>
</dbReference>
<dbReference type="AlphaFoldDB" id="A0A806KS84"/>